<dbReference type="CDD" id="cd00067">
    <property type="entry name" value="GAL4"/>
    <property type="match status" value="1"/>
</dbReference>
<sequence length="185" mass="19791">MSSNKDIAATAAATSSYDTAEVAEILKGKRKARDVKACFPCRHRKIKCDGKQPCSSCVYRDHPDLCRTISKPGGQSSRSTPENLSGDVIVVGGGSASPGEVVGQTQGARENSLEGHYVQLPPARDLLARADSMMKGLEGELELTRGAGLRRPDGGLDVDAVIRRVELMEEQLAALKSELMPPSRE</sequence>
<comment type="caution">
    <text evidence="3">The sequence shown here is derived from an EMBL/GenBank/DDBJ whole genome shotgun (WGS) entry which is preliminary data.</text>
</comment>
<keyword evidence="1" id="KW-0539">Nucleus</keyword>
<dbReference type="GO" id="GO:0016831">
    <property type="term" value="F:carboxy-lyase activity"/>
    <property type="evidence" value="ECO:0007669"/>
    <property type="project" value="TreeGrafter"/>
</dbReference>
<name>A0AAN6WNX7_9PEZI</name>
<dbReference type="Proteomes" id="UP001302126">
    <property type="component" value="Unassembled WGS sequence"/>
</dbReference>
<dbReference type="PANTHER" id="PTHR43374">
    <property type="entry name" value="FLAVIN PRENYLTRANSFERASE"/>
    <property type="match status" value="1"/>
</dbReference>
<dbReference type="GO" id="GO:0000981">
    <property type="term" value="F:DNA-binding transcription factor activity, RNA polymerase II-specific"/>
    <property type="evidence" value="ECO:0007669"/>
    <property type="project" value="InterPro"/>
</dbReference>
<accession>A0AAN6WNX7</accession>
<reference evidence="3" key="2">
    <citation type="submission" date="2023-05" db="EMBL/GenBank/DDBJ databases">
        <authorList>
            <consortium name="Lawrence Berkeley National Laboratory"/>
            <person name="Steindorff A."/>
            <person name="Hensen N."/>
            <person name="Bonometti L."/>
            <person name="Westerberg I."/>
            <person name="Brannstrom I.O."/>
            <person name="Guillou S."/>
            <person name="Cros-Aarteil S."/>
            <person name="Calhoun S."/>
            <person name="Haridas S."/>
            <person name="Kuo A."/>
            <person name="Mondo S."/>
            <person name="Pangilinan J."/>
            <person name="Riley R."/>
            <person name="Labutti K."/>
            <person name="Andreopoulos B."/>
            <person name="Lipzen A."/>
            <person name="Chen C."/>
            <person name="Yanf M."/>
            <person name="Daum C."/>
            <person name="Ng V."/>
            <person name="Clum A."/>
            <person name="Ohm R."/>
            <person name="Martin F."/>
            <person name="Silar P."/>
            <person name="Natvig D."/>
            <person name="Lalanne C."/>
            <person name="Gautier V."/>
            <person name="Ament-Velasquez S.L."/>
            <person name="Kruys A."/>
            <person name="Hutchinson M.I."/>
            <person name="Powell A.J."/>
            <person name="Barry K."/>
            <person name="Miller A.N."/>
            <person name="Grigoriev I.V."/>
            <person name="Debuchy R."/>
            <person name="Gladieux P."/>
            <person name="Thoren M.H."/>
            <person name="Johannesson H."/>
        </authorList>
    </citation>
    <scope>NUCLEOTIDE SEQUENCE</scope>
    <source>
        <strain evidence="3">PSN309</strain>
    </source>
</reference>
<dbReference type="Gene3D" id="4.10.240.10">
    <property type="entry name" value="Zn(2)-C6 fungal-type DNA-binding domain"/>
    <property type="match status" value="1"/>
</dbReference>
<dbReference type="PROSITE" id="PS00463">
    <property type="entry name" value="ZN2_CY6_FUNGAL_1"/>
    <property type="match status" value="1"/>
</dbReference>
<dbReference type="GO" id="GO:0008270">
    <property type="term" value="F:zinc ion binding"/>
    <property type="evidence" value="ECO:0007669"/>
    <property type="project" value="InterPro"/>
</dbReference>
<dbReference type="PANTHER" id="PTHR43374:SF1">
    <property type="entry name" value="FLAVIN PRENYLTRANSFERASE PAD1, MITOCHONDRIAL"/>
    <property type="match status" value="1"/>
</dbReference>
<dbReference type="EMBL" id="MU864474">
    <property type="protein sequence ID" value="KAK4184771.1"/>
    <property type="molecule type" value="Genomic_DNA"/>
</dbReference>
<dbReference type="PROSITE" id="PS50048">
    <property type="entry name" value="ZN2_CY6_FUNGAL_2"/>
    <property type="match status" value="1"/>
</dbReference>
<proteinExistence type="predicted"/>
<evidence type="ECO:0000256" key="1">
    <source>
        <dbReference type="ARBA" id="ARBA00023242"/>
    </source>
</evidence>
<keyword evidence="4" id="KW-1185">Reference proteome</keyword>
<dbReference type="Pfam" id="PF00172">
    <property type="entry name" value="Zn_clus"/>
    <property type="match status" value="1"/>
</dbReference>
<dbReference type="InterPro" id="IPR001138">
    <property type="entry name" value="Zn2Cys6_DnaBD"/>
</dbReference>
<dbReference type="InterPro" id="IPR036864">
    <property type="entry name" value="Zn2-C6_fun-type_DNA-bd_sf"/>
</dbReference>
<evidence type="ECO:0000313" key="4">
    <source>
        <dbReference type="Proteomes" id="UP001302126"/>
    </source>
</evidence>
<evidence type="ECO:0000259" key="2">
    <source>
        <dbReference type="PROSITE" id="PS50048"/>
    </source>
</evidence>
<feature type="domain" description="Zn(2)-C6 fungal-type" evidence="2">
    <location>
        <begin position="37"/>
        <end position="68"/>
    </location>
</feature>
<reference evidence="3" key="1">
    <citation type="journal article" date="2023" name="Mol. Phylogenet. Evol.">
        <title>Genome-scale phylogeny and comparative genomics of the fungal order Sordariales.</title>
        <authorList>
            <person name="Hensen N."/>
            <person name="Bonometti L."/>
            <person name="Westerberg I."/>
            <person name="Brannstrom I.O."/>
            <person name="Guillou S."/>
            <person name="Cros-Aarteil S."/>
            <person name="Calhoun S."/>
            <person name="Haridas S."/>
            <person name="Kuo A."/>
            <person name="Mondo S."/>
            <person name="Pangilinan J."/>
            <person name="Riley R."/>
            <person name="LaButti K."/>
            <person name="Andreopoulos B."/>
            <person name="Lipzen A."/>
            <person name="Chen C."/>
            <person name="Yan M."/>
            <person name="Daum C."/>
            <person name="Ng V."/>
            <person name="Clum A."/>
            <person name="Steindorff A."/>
            <person name="Ohm R.A."/>
            <person name="Martin F."/>
            <person name="Silar P."/>
            <person name="Natvig D.O."/>
            <person name="Lalanne C."/>
            <person name="Gautier V."/>
            <person name="Ament-Velasquez S.L."/>
            <person name="Kruys A."/>
            <person name="Hutchinson M.I."/>
            <person name="Powell A.J."/>
            <person name="Barry K."/>
            <person name="Miller A.N."/>
            <person name="Grigoriev I.V."/>
            <person name="Debuchy R."/>
            <person name="Gladieux P."/>
            <person name="Hiltunen Thoren M."/>
            <person name="Johannesson H."/>
        </authorList>
    </citation>
    <scope>NUCLEOTIDE SEQUENCE</scope>
    <source>
        <strain evidence="3">PSN309</strain>
    </source>
</reference>
<dbReference type="InterPro" id="IPR004507">
    <property type="entry name" value="UbiX-like"/>
</dbReference>
<dbReference type="SUPFAM" id="SSF57701">
    <property type="entry name" value="Zn2/Cys6 DNA-binding domain"/>
    <property type="match status" value="1"/>
</dbReference>
<evidence type="ECO:0000313" key="3">
    <source>
        <dbReference type="EMBL" id="KAK4184771.1"/>
    </source>
</evidence>
<gene>
    <name evidence="3" type="ORF">QBC35DRAFT_476936</name>
</gene>
<dbReference type="AlphaFoldDB" id="A0AAN6WNX7"/>
<organism evidence="3 4">
    <name type="scientific">Podospora australis</name>
    <dbReference type="NCBI Taxonomy" id="1536484"/>
    <lineage>
        <taxon>Eukaryota</taxon>
        <taxon>Fungi</taxon>
        <taxon>Dikarya</taxon>
        <taxon>Ascomycota</taxon>
        <taxon>Pezizomycotina</taxon>
        <taxon>Sordariomycetes</taxon>
        <taxon>Sordariomycetidae</taxon>
        <taxon>Sordariales</taxon>
        <taxon>Podosporaceae</taxon>
        <taxon>Podospora</taxon>
    </lineage>
</organism>
<protein>
    <recommendedName>
        <fullName evidence="2">Zn(2)-C6 fungal-type domain-containing protein</fullName>
    </recommendedName>
</protein>
<dbReference type="SMART" id="SM00066">
    <property type="entry name" value="GAL4"/>
    <property type="match status" value="1"/>
</dbReference>